<dbReference type="STRING" id="880071.Fleli_2100"/>
<dbReference type="HOGENOM" id="CLU_1451719_0_0_10"/>
<sequence>MKIPKQTGDIFKILSKGQFISSNSPNQTIQNLYSIIDQDDNFENLYEYFVHINFILEKGNEYFYFSRPEKIIDLEKKIEKAFEWIDILDFLKTFHNSFGAGFRFTPSEILAKIPTDADLEIKLKKFNTLKKNISKTTYSDILDRILKKLADDTFIEIENDINQQYKVLSSFAYLEQLILTINIPTKTEDEILK</sequence>
<dbReference type="RefSeq" id="WP_014797930.1">
    <property type="nucleotide sequence ID" value="NC_018018.1"/>
</dbReference>
<gene>
    <name evidence="1" type="ordered locus">Fleli_2100</name>
</gene>
<dbReference type="InterPro" id="IPR053841">
    <property type="entry name" value="MksE"/>
</dbReference>
<proteinExistence type="predicted"/>
<dbReference type="OrthoDB" id="9808028at2"/>
<organism evidence="1 2">
    <name type="scientific">Bernardetia litoralis (strain ATCC 23117 / DSM 6794 / NBRC 15988 / NCIMB 1366 / Fx l1 / Sio-4)</name>
    <name type="common">Flexibacter litoralis</name>
    <dbReference type="NCBI Taxonomy" id="880071"/>
    <lineage>
        <taxon>Bacteria</taxon>
        <taxon>Pseudomonadati</taxon>
        <taxon>Bacteroidota</taxon>
        <taxon>Cytophagia</taxon>
        <taxon>Cytophagales</taxon>
        <taxon>Bernardetiaceae</taxon>
        <taxon>Bernardetia</taxon>
    </lineage>
</organism>
<dbReference type="eggNOG" id="ENOG502ZX47">
    <property type="taxonomic scope" value="Bacteria"/>
</dbReference>
<dbReference type="Proteomes" id="UP000006054">
    <property type="component" value="Chromosome"/>
</dbReference>
<dbReference type="Pfam" id="PF21980">
    <property type="entry name" value="MksE"/>
    <property type="match status" value="1"/>
</dbReference>
<keyword evidence="2" id="KW-1185">Reference proteome</keyword>
<dbReference type="KEGG" id="fli:Fleli_2100"/>
<evidence type="ECO:0000313" key="1">
    <source>
        <dbReference type="EMBL" id="AFM04483.1"/>
    </source>
</evidence>
<reference evidence="2" key="1">
    <citation type="submission" date="2012-06" db="EMBL/GenBank/DDBJ databases">
        <title>The complete genome of Flexibacter litoralis DSM 6794.</title>
        <authorList>
            <person name="Lucas S."/>
            <person name="Copeland A."/>
            <person name="Lapidus A."/>
            <person name="Glavina del Rio T."/>
            <person name="Dalin E."/>
            <person name="Tice H."/>
            <person name="Bruce D."/>
            <person name="Goodwin L."/>
            <person name="Pitluck S."/>
            <person name="Peters L."/>
            <person name="Ovchinnikova G."/>
            <person name="Lu M."/>
            <person name="Kyrpides N."/>
            <person name="Mavromatis K."/>
            <person name="Ivanova N."/>
            <person name="Brettin T."/>
            <person name="Detter J.C."/>
            <person name="Han C."/>
            <person name="Larimer F."/>
            <person name="Land M."/>
            <person name="Hauser L."/>
            <person name="Markowitz V."/>
            <person name="Cheng J.-F."/>
            <person name="Hugenholtz P."/>
            <person name="Woyke T."/>
            <person name="Wu D."/>
            <person name="Spring S."/>
            <person name="Lang E."/>
            <person name="Kopitz M."/>
            <person name="Brambilla E."/>
            <person name="Klenk H.-P."/>
            <person name="Eisen J.A."/>
        </authorList>
    </citation>
    <scope>NUCLEOTIDE SEQUENCE [LARGE SCALE GENOMIC DNA]</scope>
    <source>
        <strain evidence="2">ATCC 23117 / DSM 6794 / NBRC 15988 / NCIMB 1366 / Sio-4</strain>
    </source>
</reference>
<dbReference type="EMBL" id="CP003345">
    <property type="protein sequence ID" value="AFM04483.1"/>
    <property type="molecule type" value="Genomic_DNA"/>
</dbReference>
<accession>I4AKJ8</accession>
<evidence type="ECO:0000313" key="2">
    <source>
        <dbReference type="Proteomes" id="UP000006054"/>
    </source>
</evidence>
<dbReference type="AlphaFoldDB" id="I4AKJ8"/>
<dbReference type="PATRIC" id="fig|880071.3.peg.2089"/>
<name>I4AKJ8_BERLS</name>
<protein>
    <submittedName>
        <fullName evidence="1">Uncharacterized protein</fullName>
    </submittedName>
</protein>